<gene>
    <name evidence="2" type="ORF">GCM10010255_41350</name>
</gene>
<organism evidence="2 3">
    <name type="scientific">Streptomyces coeruleofuscus</name>
    <dbReference type="NCBI Taxonomy" id="66879"/>
    <lineage>
        <taxon>Bacteria</taxon>
        <taxon>Bacillati</taxon>
        <taxon>Actinomycetota</taxon>
        <taxon>Actinomycetes</taxon>
        <taxon>Kitasatosporales</taxon>
        <taxon>Streptomycetaceae</taxon>
        <taxon>Streptomyces</taxon>
    </lineage>
</organism>
<accession>A0ABN3IGW6</accession>
<dbReference type="EMBL" id="BAAASE010000005">
    <property type="protein sequence ID" value="GAA2403155.1"/>
    <property type="molecule type" value="Genomic_DNA"/>
</dbReference>
<evidence type="ECO:0000313" key="3">
    <source>
        <dbReference type="Proteomes" id="UP001499986"/>
    </source>
</evidence>
<reference evidence="2 3" key="1">
    <citation type="journal article" date="2019" name="Int. J. Syst. Evol. Microbiol.">
        <title>The Global Catalogue of Microorganisms (GCM) 10K type strain sequencing project: providing services to taxonomists for standard genome sequencing and annotation.</title>
        <authorList>
            <consortium name="The Broad Institute Genomics Platform"/>
            <consortium name="The Broad Institute Genome Sequencing Center for Infectious Disease"/>
            <person name="Wu L."/>
            <person name="Ma J."/>
        </authorList>
    </citation>
    <scope>NUCLEOTIDE SEQUENCE [LARGE SCALE GENOMIC DNA]</scope>
    <source>
        <strain evidence="2 3">JCM 4358</strain>
    </source>
</reference>
<sequence length="177" mass="18745">MIEPADAATVRGVVRAVVTERASHELPLLEALWPLDDERAVRILAGQGARREPLGFGLAEVTALVTAVVWLVLDQAARRAIDTAADSAIERSRSGLRRLLRRAPAEPPRLLPEWDRAELAALRVQIVDRAVERGIDGSEAQALADAVVAHLATADPEAHESADHAGGTTPTAGGDAP</sequence>
<dbReference type="Proteomes" id="UP001499986">
    <property type="component" value="Unassembled WGS sequence"/>
</dbReference>
<dbReference type="RefSeq" id="WP_346138464.1">
    <property type="nucleotide sequence ID" value="NZ_BAAASE010000005.1"/>
</dbReference>
<feature type="region of interest" description="Disordered" evidence="1">
    <location>
        <begin position="155"/>
        <end position="177"/>
    </location>
</feature>
<keyword evidence="3" id="KW-1185">Reference proteome</keyword>
<comment type="caution">
    <text evidence="2">The sequence shown here is derived from an EMBL/GenBank/DDBJ whole genome shotgun (WGS) entry which is preliminary data.</text>
</comment>
<evidence type="ECO:0000313" key="2">
    <source>
        <dbReference type="EMBL" id="GAA2403155.1"/>
    </source>
</evidence>
<evidence type="ECO:0000256" key="1">
    <source>
        <dbReference type="SAM" id="MobiDB-lite"/>
    </source>
</evidence>
<proteinExistence type="predicted"/>
<feature type="compositionally biased region" description="Low complexity" evidence="1">
    <location>
        <begin position="164"/>
        <end position="177"/>
    </location>
</feature>
<name>A0ABN3IGW6_9ACTN</name>
<protein>
    <submittedName>
        <fullName evidence="2">Uncharacterized protein</fullName>
    </submittedName>
</protein>